<name>A0A397HG81_9GLOM</name>
<accession>A0A397HG81</accession>
<protein>
    <submittedName>
        <fullName evidence="2">Uncharacterized protein</fullName>
    </submittedName>
</protein>
<feature type="compositionally biased region" description="Acidic residues" evidence="1">
    <location>
        <begin position="42"/>
        <end position="53"/>
    </location>
</feature>
<dbReference type="OrthoDB" id="642895at2759"/>
<dbReference type="AlphaFoldDB" id="A0A397HG81"/>
<evidence type="ECO:0000313" key="2">
    <source>
        <dbReference type="EMBL" id="RHZ60534.1"/>
    </source>
</evidence>
<keyword evidence="3" id="KW-1185">Reference proteome</keyword>
<dbReference type="Proteomes" id="UP000266861">
    <property type="component" value="Unassembled WGS sequence"/>
</dbReference>
<organism evidence="2 3">
    <name type="scientific">Diversispora epigaea</name>
    <dbReference type="NCBI Taxonomy" id="1348612"/>
    <lineage>
        <taxon>Eukaryota</taxon>
        <taxon>Fungi</taxon>
        <taxon>Fungi incertae sedis</taxon>
        <taxon>Mucoromycota</taxon>
        <taxon>Glomeromycotina</taxon>
        <taxon>Glomeromycetes</taxon>
        <taxon>Diversisporales</taxon>
        <taxon>Diversisporaceae</taxon>
        <taxon>Diversispora</taxon>
    </lineage>
</organism>
<sequence length="189" mass="22038">MICLFANKSNPKGLFEMSQETIKNRENNLNNKNKGNGRVTSEGDDDDESDDLVDPQLTRHPLLSNGSTHRISSKREVYNAKHLYGKISVEERIYLCDDNLDEEYLEKFTAQLVDLWDKLYKLLSQELSHLKELYTECAKIYRWILERHALIEKVIEFEKKASNAPLSRKTKKILLVKFNDSSYPLLNNN</sequence>
<gene>
    <name evidence="2" type="ORF">Glove_352g12</name>
</gene>
<proteinExistence type="predicted"/>
<dbReference type="EMBL" id="PQFF01000322">
    <property type="protein sequence ID" value="RHZ60534.1"/>
    <property type="molecule type" value="Genomic_DNA"/>
</dbReference>
<feature type="region of interest" description="Disordered" evidence="1">
    <location>
        <begin position="25"/>
        <end position="67"/>
    </location>
</feature>
<evidence type="ECO:0000313" key="3">
    <source>
        <dbReference type="Proteomes" id="UP000266861"/>
    </source>
</evidence>
<comment type="caution">
    <text evidence="2">The sequence shown here is derived from an EMBL/GenBank/DDBJ whole genome shotgun (WGS) entry which is preliminary data.</text>
</comment>
<reference evidence="2 3" key="1">
    <citation type="submission" date="2018-08" db="EMBL/GenBank/DDBJ databases">
        <title>Genome and evolution of the arbuscular mycorrhizal fungus Diversispora epigaea (formerly Glomus versiforme) and its bacterial endosymbionts.</title>
        <authorList>
            <person name="Sun X."/>
            <person name="Fei Z."/>
            <person name="Harrison M."/>
        </authorList>
    </citation>
    <scope>NUCLEOTIDE SEQUENCE [LARGE SCALE GENOMIC DNA]</scope>
    <source>
        <strain evidence="2 3">IT104</strain>
    </source>
</reference>
<feature type="compositionally biased region" description="Low complexity" evidence="1">
    <location>
        <begin position="27"/>
        <end position="38"/>
    </location>
</feature>
<evidence type="ECO:0000256" key="1">
    <source>
        <dbReference type="SAM" id="MobiDB-lite"/>
    </source>
</evidence>
<dbReference type="STRING" id="1348612.A0A397HG81"/>